<organism evidence="1 2">
    <name type="scientific">Achromobacter piechaudii ATCC 43553</name>
    <dbReference type="NCBI Taxonomy" id="742159"/>
    <lineage>
        <taxon>Bacteria</taxon>
        <taxon>Pseudomonadati</taxon>
        <taxon>Pseudomonadota</taxon>
        <taxon>Betaproteobacteria</taxon>
        <taxon>Burkholderiales</taxon>
        <taxon>Alcaligenaceae</taxon>
        <taxon>Achromobacter</taxon>
    </lineage>
</organism>
<proteinExistence type="predicted"/>
<accession>D4XEC8</accession>
<evidence type="ECO:0000313" key="2">
    <source>
        <dbReference type="Proteomes" id="UP000004510"/>
    </source>
</evidence>
<evidence type="ECO:0000313" key="1">
    <source>
        <dbReference type="EMBL" id="EFF74777.1"/>
    </source>
</evidence>
<reference evidence="2" key="1">
    <citation type="submission" date="2010-03" db="EMBL/GenBank/DDBJ databases">
        <title>Complete sequence of Mobiluncus curtisii ATCC 43063.</title>
        <authorList>
            <person name="Muzny D."/>
            <person name="Qin X."/>
            <person name="Deng J."/>
            <person name="Jiang H."/>
            <person name="Liu Y."/>
            <person name="Qu J."/>
            <person name="Song X.-Z."/>
            <person name="Zhang L."/>
            <person name="Thornton R."/>
            <person name="Coyle M."/>
            <person name="Francisco L."/>
            <person name="Jackson L."/>
            <person name="Javaid M."/>
            <person name="Korchina V."/>
            <person name="Kovar C."/>
            <person name="Mata R."/>
            <person name="Mathew T."/>
            <person name="Ngo R."/>
            <person name="Nguyen L."/>
            <person name="Nguyen N."/>
            <person name="Okwuonu G."/>
            <person name="Ongeri F."/>
            <person name="Pham C."/>
            <person name="Simmons D."/>
            <person name="Wilczek-Boney K."/>
            <person name="Hale W."/>
            <person name="Jakkamsetti A."/>
            <person name="Pham P."/>
            <person name="Ruth R."/>
            <person name="San Lucas F."/>
            <person name="Warren J."/>
            <person name="Zhang J."/>
            <person name="Zhao Z."/>
            <person name="Zhou C."/>
            <person name="Zhu D."/>
            <person name="Lee S."/>
            <person name="Bess C."/>
            <person name="Blankenburg K."/>
            <person name="Forbes L."/>
            <person name="Fu Q."/>
            <person name="Gubbala S."/>
            <person name="Hirani K."/>
            <person name="Jayaseelan J.C."/>
            <person name="Lara F."/>
            <person name="Munidasa M."/>
            <person name="Palculict T."/>
            <person name="Patil S."/>
            <person name="Pu L.-L."/>
            <person name="Saada N."/>
            <person name="Tang L."/>
            <person name="Weissenberger G."/>
            <person name="Zhu Y."/>
            <person name="Hemphill L."/>
            <person name="Shang Y."/>
            <person name="Youmans B."/>
            <person name="Ayvaz T."/>
            <person name="Ross M."/>
            <person name="Santibanez J."/>
            <person name="Aqrawi P."/>
            <person name="Gross S."/>
            <person name="Joshi V."/>
            <person name="Fowler G."/>
            <person name="Nazareth L."/>
            <person name="Reid J."/>
            <person name="Worley K."/>
            <person name="Petrosino J."/>
            <person name="Highlander S."/>
            <person name="Gibbs R."/>
            <person name="Gibbs R."/>
        </authorList>
    </citation>
    <scope>NUCLEOTIDE SEQUENCE [LARGE SCALE GENOMIC DNA]</scope>
    <source>
        <strain evidence="2">ATCC 43553</strain>
    </source>
</reference>
<sequence length="158" mass="17603">MTSDSDIEQRKANFQQFYGELIPVLVDFVGKLGIDPAHEVLHNAGQFAPLLGTALRSMTVESTEDRLWLVTRMGYFIGEYFAQKYGGCWFVNEVPDSRYFGRYVVGHFASLGDALPMIDPFSVAQAYVDETVPRSLESLLATVDVELADSKARQLGRG</sequence>
<protein>
    <submittedName>
        <fullName evidence="1">Uncharacterized protein</fullName>
    </submittedName>
</protein>
<dbReference type="RefSeq" id="WP_006219906.1">
    <property type="nucleotide sequence ID" value="NZ_GG770409.1"/>
</dbReference>
<name>D4XEC8_9BURK</name>
<dbReference type="HOGENOM" id="CLU_1665614_0_0_4"/>
<dbReference type="EMBL" id="ADMS01000089">
    <property type="protein sequence ID" value="EFF74777.1"/>
    <property type="molecule type" value="Genomic_DNA"/>
</dbReference>
<dbReference type="Proteomes" id="UP000004510">
    <property type="component" value="Unassembled WGS sequence"/>
</dbReference>
<comment type="caution">
    <text evidence="1">The sequence shown here is derived from an EMBL/GenBank/DDBJ whole genome shotgun (WGS) entry which is preliminary data.</text>
</comment>
<dbReference type="AlphaFoldDB" id="D4XEC8"/>
<dbReference type="OrthoDB" id="1495835at2"/>
<dbReference type="eggNOG" id="ENOG50341GA">
    <property type="taxonomic scope" value="Bacteria"/>
</dbReference>
<gene>
    <name evidence="1" type="ORF">HMPREF0004_3825</name>
</gene>